<name>A0A914VZC1_9BILA</name>
<dbReference type="InterPro" id="IPR017452">
    <property type="entry name" value="GPCR_Rhodpsn_7TM"/>
</dbReference>
<keyword evidence="4 5" id="KW-0472">Membrane</keyword>
<dbReference type="PRINTS" id="PR00237">
    <property type="entry name" value="GPCRRHODOPSN"/>
</dbReference>
<evidence type="ECO:0000313" key="7">
    <source>
        <dbReference type="Proteomes" id="UP000887566"/>
    </source>
</evidence>
<evidence type="ECO:0000259" key="6">
    <source>
        <dbReference type="PROSITE" id="PS50262"/>
    </source>
</evidence>
<dbReference type="PANTHER" id="PTHR46641">
    <property type="entry name" value="FMRFAMIDE RECEPTOR-RELATED"/>
    <property type="match status" value="1"/>
</dbReference>
<dbReference type="Gene3D" id="1.20.1070.10">
    <property type="entry name" value="Rhodopsin 7-helix transmembrane proteins"/>
    <property type="match status" value="1"/>
</dbReference>
<feature type="transmembrane region" description="Helical" evidence="5">
    <location>
        <begin position="29"/>
        <end position="50"/>
    </location>
</feature>
<dbReference type="Pfam" id="PF00001">
    <property type="entry name" value="7tm_1"/>
    <property type="match status" value="1"/>
</dbReference>
<keyword evidence="2 5" id="KW-0812">Transmembrane</keyword>
<dbReference type="InterPro" id="IPR052954">
    <property type="entry name" value="GPCR-Ligand_Int"/>
</dbReference>
<feature type="transmembrane region" description="Helical" evidence="5">
    <location>
        <begin position="323"/>
        <end position="349"/>
    </location>
</feature>
<feature type="domain" description="G-protein coupled receptors family 1 profile" evidence="6">
    <location>
        <begin position="42"/>
        <end position="346"/>
    </location>
</feature>
<keyword evidence="7" id="KW-1185">Reference proteome</keyword>
<dbReference type="GO" id="GO:0016020">
    <property type="term" value="C:membrane"/>
    <property type="evidence" value="ECO:0007669"/>
    <property type="project" value="UniProtKB-SubCell"/>
</dbReference>
<dbReference type="GO" id="GO:0004930">
    <property type="term" value="F:G protein-coupled receptor activity"/>
    <property type="evidence" value="ECO:0007669"/>
    <property type="project" value="InterPro"/>
</dbReference>
<evidence type="ECO:0000256" key="4">
    <source>
        <dbReference type="ARBA" id="ARBA00023136"/>
    </source>
</evidence>
<sequence>MDDTIAMDDDEEWCGHDEGYPLVQATIRLYFTTPVIIFGLVANSVNVLIFSHTHMRSQLVNWFFMALSVCDTALLLATFFFLILPVMAERSHNFFLIDLSQRILVHMYPWAMITQTCGVYLTVMVGIHRYLGVCHPFLIRRVGSSGPVKLALATTVAFSVLFNVTRWLEVTNKSCRSEIFENATSVLVWTTELMHAPLYSSTYRIAAYTVVMFLVPFLTLIVTNCLIVRTLRQSSRLRRRMTVRTGSFVSSNNNTIKRFSGDGHANLKNVICAKVQEQKENGITVMLLAVVAGFLAFNALAFINNILEILLKVHVLPPEFEAFYTTLVEVGNLMVNVNSASTIFIYLFFGSKYRSIFLRYWRRVIKLTAQKKGISDTAILNETTFLVVTTVVDAGRKQSLVEKTKRACSVRGKRDFRYSMTTPPKRPSVITAGTNDST</sequence>
<dbReference type="WBParaSite" id="PSAMB.scaffold2794size21253.g19182.t1">
    <property type="protein sequence ID" value="PSAMB.scaffold2794size21253.g19182.t1"/>
    <property type="gene ID" value="PSAMB.scaffold2794size21253.g19182"/>
</dbReference>
<evidence type="ECO:0000256" key="3">
    <source>
        <dbReference type="ARBA" id="ARBA00022989"/>
    </source>
</evidence>
<feature type="transmembrane region" description="Helical" evidence="5">
    <location>
        <begin position="62"/>
        <end position="87"/>
    </location>
</feature>
<organism evidence="7 8">
    <name type="scientific">Plectus sambesii</name>
    <dbReference type="NCBI Taxonomy" id="2011161"/>
    <lineage>
        <taxon>Eukaryota</taxon>
        <taxon>Metazoa</taxon>
        <taxon>Ecdysozoa</taxon>
        <taxon>Nematoda</taxon>
        <taxon>Chromadorea</taxon>
        <taxon>Plectida</taxon>
        <taxon>Plectina</taxon>
        <taxon>Plectoidea</taxon>
        <taxon>Plectidae</taxon>
        <taxon>Plectus</taxon>
    </lineage>
</organism>
<accession>A0A914VZC1</accession>
<evidence type="ECO:0000256" key="5">
    <source>
        <dbReference type="SAM" id="Phobius"/>
    </source>
</evidence>
<dbReference type="AlphaFoldDB" id="A0A914VZC1"/>
<feature type="transmembrane region" description="Helical" evidence="5">
    <location>
        <begin position="107"/>
        <end position="127"/>
    </location>
</feature>
<feature type="transmembrane region" description="Helical" evidence="5">
    <location>
        <begin position="148"/>
        <end position="168"/>
    </location>
</feature>
<reference evidence="8" key="1">
    <citation type="submission" date="2022-11" db="UniProtKB">
        <authorList>
            <consortium name="WormBaseParasite"/>
        </authorList>
    </citation>
    <scope>IDENTIFICATION</scope>
</reference>
<keyword evidence="3 5" id="KW-1133">Transmembrane helix</keyword>
<dbReference type="InterPro" id="IPR000276">
    <property type="entry name" value="GPCR_Rhodpsn"/>
</dbReference>
<evidence type="ECO:0000256" key="1">
    <source>
        <dbReference type="ARBA" id="ARBA00004370"/>
    </source>
</evidence>
<evidence type="ECO:0000256" key="2">
    <source>
        <dbReference type="ARBA" id="ARBA00022692"/>
    </source>
</evidence>
<dbReference type="PROSITE" id="PS50262">
    <property type="entry name" value="G_PROTEIN_RECEP_F1_2"/>
    <property type="match status" value="1"/>
</dbReference>
<dbReference type="SUPFAM" id="SSF81321">
    <property type="entry name" value="Family A G protein-coupled receptor-like"/>
    <property type="match status" value="1"/>
</dbReference>
<feature type="transmembrane region" description="Helical" evidence="5">
    <location>
        <begin position="283"/>
        <end position="303"/>
    </location>
</feature>
<dbReference type="CDD" id="cd14978">
    <property type="entry name" value="7tmA_FMRFamide_R-like"/>
    <property type="match status" value="1"/>
</dbReference>
<dbReference type="Proteomes" id="UP000887566">
    <property type="component" value="Unplaced"/>
</dbReference>
<comment type="subcellular location">
    <subcellularLocation>
        <location evidence="1">Membrane</location>
    </subcellularLocation>
</comment>
<protein>
    <submittedName>
        <fullName evidence="8">G-protein coupled receptors family 1 profile domain-containing protein</fullName>
    </submittedName>
</protein>
<dbReference type="PANTHER" id="PTHR46641:SF2">
    <property type="entry name" value="FMRFAMIDE RECEPTOR"/>
    <property type="match status" value="1"/>
</dbReference>
<proteinExistence type="predicted"/>
<feature type="transmembrane region" description="Helical" evidence="5">
    <location>
        <begin position="205"/>
        <end position="231"/>
    </location>
</feature>
<evidence type="ECO:0000313" key="8">
    <source>
        <dbReference type="WBParaSite" id="PSAMB.scaffold2794size21253.g19182.t1"/>
    </source>
</evidence>